<feature type="region of interest" description="Disordered" evidence="4">
    <location>
        <begin position="1"/>
        <end position="26"/>
    </location>
</feature>
<dbReference type="EMBL" id="CP000492">
    <property type="protein sequence ID" value="ABL65369.1"/>
    <property type="molecule type" value="Genomic_DNA"/>
</dbReference>
<dbReference type="SUPFAM" id="SSF53335">
    <property type="entry name" value="S-adenosyl-L-methionine-dependent methyltransferases"/>
    <property type="match status" value="1"/>
</dbReference>
<evidence type="ECO:0000313" key="7">
    <source>
        <dbReference type="Proteomes" id="UP000008701"/>
    </source>
</evidence>
<proteinExistence type="predicted"/>
<dbReference type="KEGG" id="cph:Cpha266_1338"/>
<protein>
    <submittedName>
        <fullName evidence="6">Methyltransferase type 11</fullName>
    </submittedName>
</protein>
<keyword evidence="3" id="KW-0949">S-adenosyl-L-methionine</keyword>
<dbReference type="PANTHER" id="PTHR43464:SF19">
    <property type="entry name" value="UBIQUINONE BIOSYNTHESIS O-METHYLTRANSFERASE, MITOCHONDRIAL"/>
    <property type="match status" value="1"/>
</dbReference>
<evidence type="ECO:0000256" key="2">
    <source>
        <dbReference type="ARBA" id="ARBA00022679"/>
    </source>
</evidence>
<name>A1BG42_CHLPD</name>
<dbReference type="InterPro" id="IPR041698">
    <property type="entry name" value="Methyltransf_25"/>
</dbReference>
<keyword evidence="2 6" id="KW-0808">Transferase</keyword>
<accession>A1BG42</accession>
<dbReference type="PANTHER" id="PTHR43464">
    <property type="entry name" value="METHYLTRANSFERASE"/>
    <property type="match status" value="1"/>
</dbReference>
<organism evidence="6 7">
    <name type="scientific">Chlorobium phaeobacteroides (strain DSM 266 / SMG 266 / 2430)</name>
    <dbReference type="NCBI Taxonomy" id="290317"/>
    <lineage>
        <taxon>Bacteria</taxon>
        <taxon>Pseudomonadati</taxon>
        <taxon>Chlorobiota</taxon>
        <taxon>Chlorobiia</taxon>
        <taxon>Chlorobiales</taxon>
        <taxon>Chlorobiaceae</taxon>
        <taxon>Chlorobium/Pelodictyon group</taxon>
        <taxon>Chlorobium</taxon>
    </lineage>
</organism>
<dbReference type="InterPro" id="IPR029063">
    <property type="entry name" value="SAM-dependent_MTases_sf"/>
</dbReference>
<dbReference type="STRING" id="290317.Cpha266_1338"/>
<dbReference type="GO" id="GO:0008168">
    <property type="term" value="F:methyltransferase activity"/>
    <property type="evidence" value="ECO:0007669"/>
    <property type="project" value="UniProtKB-KW"/>
</dbReference>
<dbReference type="CDD" id="cd02440">
    <property type="entry name" value="AdoMet_MTases"/>
    <property type="match status" value="1"/>
</dbReference>
<evidence type="ECO:0000259" key="5">
    <source>
        <dbReference type="Pfam" id="PF13649"/>
    </source>
</evidence>
<keyword evidence="7" id="KW-1185">Reference proteome</keyword>
<dbReference type="Pfam" id="PF13649">
    <property type="entry name" value="Methyltransf_25"/>
    <property type="match status" value="1"/>
</dbReference>
<evidence type="ECO:0000256" key="1">
    <source>
        <dbReference type="ARBA" id="ARBA00022603"/>
    </source>
</evidence>
<keyword evidence="1 6" id="KW-0489">Methyltransferase</keyword>
<feature type="domain" description="Methyltransferase" evidence="5">
    <location>
        <begin position="79"/>
        <end position="174"/>
    </location>
</feature>
<evidence type="ECO:0000256" key="3">
    <source>
        <dbReference type="ARBA" id="ARBA00022691"/>
    </source>
</evidence>
<reference evidence="6 7" key="1">
    <citation type="submission" date="2006-12" db="EMBL/GenBank/DDBJ databases">
        <title>Complete sequence of Chlorobium phaeobacteroides DSM 266.</title>
        <authorList>
            <consortium name="US DOE Joint Genome Institute"/>
            <person name="Copeland A."/>
            <person name="Lucas S."/>
            <person name="Lapidus A."/>
            <person name="Barry K."/>
            <person name="Detter J.C."/>
            <person name="Glavina del Rio T."/>
            <person name="Hammon N."/>
            <person name="Israni S."/>
            <person name="Pitluck S."/>
            <person name="Goltsman E."/>
            <person name="Schmutz J."/>
            <person name="Larimer F."/>
            <person name="Land M."/>
            <person name="Hauser L."/>
            <person name="Mikhailova N."/>
            <person name="Li T."/>
            <person name="Overmann J."/>
            <person name="Bryant D.A."/>
            <person name="Richardson P."/>
        </authorList>
    </citation>
    <scope>NUCLEOTIDE SEQUENCE [LARGE SCALE GENOMIC DNA]</scope>
    <source>
        <strain evidence="6 7">DSM 266</strain>
    </source>
</reference>
<dbReference type="eggNOG" id="COG2227">
    <property type="taxonomic scope" value="Bacteria"/>
</dbReference>
<sequence length="280" mass="31723">MLRETTGKRSTSLHYPQMNKDNHGIAGNSDQKQWFEEWFNHPFYLEVYRHRNSEEAQSCIRTILSLTGLDKKKPENIRILDIACGAGRHAIELARSGFMVTGNDLSPFLLEEAKNEAETSCLKLNFSCSDMRHIPASASFDMVIQLFTSFGYFSTIDDDRLVVHNAFGALLNGGWYVLDLINPVHLCKTLVQESHRTSGALSVHETRELEGRHIKKTITITSKEQEAITFTESVRLYQREQILAMLEGEGFAVSDIVGGYEGEPFDENESGRMILFARKP</sequence>
<dbReference type="HOGENOM" id="CLU_069129_1_0_10"/>
<evidence type="ECO:0000313" key="6">
    <source>
        <dbReference type="EMBL" id="ABL65369.1"/>
    </source>
</evidence>
<dbReference type="AlphaFoldDB" id="A1BG42"/>
<evidence type="ECO:0000256" key="4">
    <source>
        <dbReference type="SAM" id="MobiDB-lite"/>
    </source>
</evidence>
<dbReference type="Gene3D" id="3.40.50.150">
    <property type="entry name" value="Vaccinia Virus protein VP39"/>
    <property type="match status" value="1"/>
</dbReference>
<gene>
    <name evidence="6" type="ordered locus">Cpha266_1338</name>
</gene>
<dbReference type="GO" id="GO:0032259">
    <property type="term" value="P:methylation"/>
    <property type="evidence" value="ECO:0007669"/>
    <property type="project" value="UniProtKB-KW"/>
</dbReference>
<dbReference type="Gene3D" id="2.20.25.110">
    <property type="entry name" value="S-adenosyl-L-methionine-dependent methyltransferases"/>
    <property type="match status" value="1"/>
</dbReference>
<dbReference type="Proteomes" id="UP000008701">
    <property type="component" value="Chromosome"/>
</dbReference>
<dbReference type="RefSeq" id="WP_011745192.1">
    <property type="nucleotide sequence ID" value="NC_008639.1"/>
</dbReference>